<feature type="transmembrane region" description="Helical" evidence="1">
    <location>
        <begin position="18"/>
        <end position="38"/>
    </location>
</feature>
<dbReference type="Proteomes" id="UP000266313">
    <property type="component" value="Chromosome"/>
</dbReference>
<feature type="transmembrane region" description="Helical" evidence="1">
    <location>
        <begin position="262"/>
        <end position="288"/>
    </location>
</feature>
<organism evidence="2 3">
    <name type="scientific">Methylocaldum marinum</name>
    <dbReference type="NCBI Taxonomy" id="1432792"/>
    <lineage>
        <taxon>Bacteria</taxon>
        <taxon>Pseudomonadati</taxon>
        <taxon>Pseudomonadota</taxon>
        <taxon>Gammaproteobacteria</taxon>
        <taxon>Methylococcales</taxon>
        <taxon>Methylococcaceae</taxon>
        <taxon>Methylocaldum</taxon>
    </lineage>
</organism>
<keyword evidence="3" id="KW-1185">Reference proteome</keyword>
<reference evidence="2 3" key="1">
    <citation type="submission" date="2016-12" db="EMBL/GenBank/DDBJ databases">
        <title>Genome sequencing of Methylocaldum marinum.</title>
        <authorList>
            <person name="Takeuchi M."/>
            <person name="Kamagata Y."/>
            <person name="Hiraoka S."/>
            <person name="Oshima K."/>
            <person name="Hattori M."/>
            <person name="Iwasaki W."/>
        </authorList>
    </citation>
    <scope>NUCLEOTIDE SEQUENCE [LARGE SCALE GENOMIC DNA]</scope>
    <source>
        <strain evidence="2 3">S8</strain>
    </source>
</reference>
<sequence>MWIVQWKHELKLMAADRLVFGLAAVLAGLIAYGLYNGVSWARFQERAIASARAEESEAIVASKRQAERVRKGEEQVSYWNSPVDVRGFTWAHLVRYAVKPPAPLAPLAVGQSDLYPYLVKLNINAKAGFADTHETVNPRKLLLGPFDSAFVIVYLLPLFILALSHDLLASEKEAGILGLLAAQPVSLRRLLSFKIGFRLAFLLVLTAGLLLVSVAVAGIDPRQPGVGWRLVGWFGIVFAYCGFWFALAMLVVSLGWRSATNAVVLAASWLTAVILLPAGVNVFLAAAYPMPNRMGYIEHLRDATDDIRKAKDEIAEGFFADHPELRPGAESTEDESKWVLGQLELDRRMQAAVAEFTDALQHQQDLAERLKFFSPALLTQSAFLELTGTGLARHRQFLAQIDAYHAELRDFFNPKLIRGDFAFDAFDEIPRFEYREESAGDLAGRVGTDLLGLAVPALLMGWLASIAVRRYRVVGP</sequence>
<dbReference type="PANTHER" id="PTHR43471">
    <property type="entry name" value="ABC TRANSPORTER PERMEASE"/>
    <property type="match status" value="1"/>
</dbReference>
<name>A0A250KYI0_9GAMM</name>
<evidence type="ECO:0000313" key="3">
    <source>
        <dbReference type="Proteomes" id="UP000266313"/>
    </source>
</evidence>
<dbReference type="EMBL" id="AP017928">
    <property type="protein sequence ID" value="BBA36685.1"/>
    <property type="molecule type" value="Genomic_DNA"/>
</dbReference>
<evidence type="ECO:0000313" key="2">
    <source>
        <dbReference type="EMBL" id="BBA36685.1"/>
    </source>
</evidence>
<proteinExistence type="predicted"/>
<keyword evidence="1" id="KW-0472">Membrane</keyword>
<accession>A0A250KYI0</accession>
<dbReference type="InterPro" id="IPR021913">
    <property type="entry name" value="DUF3526"/>
</dbReference>
<dbReference type="KEGG" id="mmai:sS8_4762"/>
<keyword evidence="1" id="KW-0812">Transmembrane</keyword>
<dbReference type="Pfam" id="PF12040">
    <property type="entry name" value="DUF3526"/>
    <property type="match status" value="1"/>
</dbReference>
<keyword evidence="1" id="KW-1133">Transmembrane helix</keyword>
<dbReference type="OrthoDB" id="6314837at2"/>
<feature type="transmembrane region" description="Helical" evidence="1">
    <location>
        <begin position="231"/>
        <end position="256"/>
    </location>
</feature>
<evidence type="ECO:0008006" key="4">
    <source>
        <dbReference type="Google" id="ProtNLM"/>
    </source>
</evidence>
<dbReference type="RefSeq" id="WP_119631818.1">
    <property type="nucleotide sequence ID" value="NZ_AP017928.1"/>
</dbReference>
<protein>
    <recommendedName>
        <fullName evidence="4">ABC transporter permease</fullName>
    </recommendedName>
</protein>
<dbReference type="AlphaFoldDB" id="A0A250KYI0"/>
<feature type="transmembrane region" description="Helical" evidence="1">
    <location>
        <begin position="195"/>
        <end position="219"/>
    </location>
</feature>
<dbReference type="PANTHER" id="PTHR43471:SF14">
    <property type="entry name" value="ABC-2 TYPE TRANSPORT SYSTEM PERMEASE PROTEIN"/>
    <property type="match status" value="1"/>
</dbReference>
<gene>
    <name evidence="2" type="ORF">sS8_4762</name>
</gene>
<feature type="transmembrane region" description="Helical" evidence="1">
    <location>
        <begin position="141"/>
        <end position="163"/>
    </location>
</feature>
<evidence type="ECO:0000256" key="1">
    <source>
        <dbReference type="SAM" id="Phobius"/>
    </source>
</evidence>